<evidence type="ECO:0000313" key="1">
    <source>
        <dbReference type="EMBL" id="ALF54302.1"/>
    </source>
</evidence>
<accession>A0A0M4SSW8</accession>
<dbReference type="Proteomes" id="UP000062645">
    <property type="component" value="Chromosome"/>
</dbReference>
<evidence type="ECO:0000313" key="2">
    <source>
        <dbReference type="Proteomes" id="UP000062645"/>
    </source>
</evidence>
<gene>
    <name evidence="1" type="ORF">ACX27_17945</name>
</gene>
<organism evidence="1 2">
    <name type="scientific">Nostoc piscinale CENA21</name>
    <dbReference type="NCBI Taxonomy" id="224013"/>
    <lineage>
        <taxon>Bacteria</taxon>
        <taxon>Bacillati</taxon>
        <taxon>Cyanobacteriota</taxon>
        <taxon>Cyanophyceae</taxon>
        <taxon>Nostocales</taxon>
        <taxon>Nostocaceae</taxon>
        <taxon>Nostoc</taxon>
    </lineage>
</organism>
<dbReference type="KEGG" id="npz:ACX27_17945"/>
<sequence>MAKIVIDNLVTRKFNSFLDHLKSIQAKTIQGGGYPYSFYINNFTDSASINSTGGDITYEAVNHSFSYHDNNIHGIDYSSSIYNIFFH</sequence>
<dbReference type="OrthoDB" id="489460at2"/>
<reference evidence="1 2" key="2">
    <citation type="journal article" date="2016" name="Genome Announc.">
        <title>Draft Genome Sequence of the N2-Fixing Cyanobacterium Nostoc piscinale CENA21, Isolated from the Brazilian Amazon Floodplain.</title>
        <authorList>
            <person name="Leao T."/>
            <person name="Guimaraes P.I."/>
            <person name="de Melo A.G."/>
            <person name="Ramos R.T."/>
            <person name="Leao P.N."/>
            <person name="Silva A."/>
            <person name="Fiore M.F."/>
            <person name="Schneider M.P."/>
        </authorList>
    </citation>
    <scope>NUCLEOTIDE SEQUENCE [LARGE SCALE GENOMIC DNA]</scope>
    <source>
        <strain evidence="1 2">CENA21</strain>
    </source>
</reference>
<reference evidence="2" key="1">
    <citation type="submission" date="2015-07" db="EMBL/GenBank/DDBJ databases">
        <title>Genome Of Nitrogen-Fixing Cyanobacterium Nostoc piscinale CENA21 From Solimoes/Amazon River Floodplain Sediments And Comparative Genomics To Uncover Biosynthetic Natural Products Potential.</title>
        <authorList>
            <person name="Leao T.F."/>
            <person name="Leao P.N."/>
            <person name="Guimaraes P.I."/>
            <person name="de Melo A.G.C."/>
            <person name="Ramos R.T.J."/>
            <person name="Silva A."/>
            <person name="Fiore M.F."/>
            <person name="Schneider M.P.C."/>
        </authorList>
    </citation>
    <scope>NUCLEOTIDE SEQUENCE [LARGE SCALE GENOMIC DNA]</scope>
    <source>
        <strain evidence="2">CENA21</strain>
    </source>
</reference>
<dbReference type="PATRIC" id="fig|224013.5.peg.4288"/>
<keyword evidence="2" id="KW-1185">Reference proteome</keyword>
<name>A0A0M4SSW8_9NOSO</name>
<dbReference type="AlphaFoldDB" id="A0A0M4SSW8"/>
<dbReference type="EMBL" id="CP012036">
    <property type="protein sequence ID" value="ALF54302.1"/>
    <property type="molecule type" value="Genomic_DNA"/>
</dbReference>
<dbReference type="RefSeq" id="WP_062294820.1">
    <property type="nucleotide sequence ID" value="NZ_CP012036.1"/>
</dbReference>
<proteinExistence type="predicted"/>
<protein>
    <submittedName>
        <fullName evidence="1">Uncharacterized protein</fullName>
    </submittedName>
</protein>